<dbReference type="GO" id="GO:0008803">
    <property type="term" value="F:bis(5'-nucleosyl)-tetraphosphatase (symmetrical) activity"/>
    <property type="evidence" value="ECO:0007669"/>
    <property type="project" value="TreeGrafter"/>
</dbReference>
<dbReference type="AlphaFoldDB" id="A0A0T6BJ14"/>
<protein>
    <submittedName>
        <fullName evidence="2 3">Metallophosphoesterase</fullName>
        <ecNumber evidence="3">3.1.-.-</ecNumber>
    </submittedName>
</protein>
<dbReference type="GO" id="GO:0016791">
    <property type="term" value="F:phosphatase activity"/>
    <property type="evidence" value="ECO:0007669"/>
    <property type="project" value="TreeGrafter"/>
</dbReference>
<dbReference type="PANTHER" id="PTHR42850">
    <property type="entry name" value="METALLOPHOSPHOESTERASE"/>
    <property type="match status" value="1"/>
</dbReference>
<dbReference type="Proteomes" id="UP001341297">
    <property type="component" value="Unassembled WGS sequence"/>
</dbReference>
<dbReference type="InterPro" id="IPR029052">
    <property type="entry name" value="Metallo-depent_PP-like"/>
</dbReference>
<name>A0A0T6BJ14_9BACI</name>
<feature type="domain" description="Serine/threonine specific protein phosphatases" evidence="1">
    <location>
        <begin position="67"/>
        <end position="72"/>
    </location>
</feature>
<evidence type="ECO:0000259" key="1">
    <source>
        <dbReference type="PROSITE" id="PS00125"/>
    </source>
</evidence>
<evidence type="ECO:0000313" key="2">
    <source>
        <dbReference type="EMBL" id="KRT89278.1"/>
    </source>
</evidence>
<dbReference type="InterPro" id="IPR006186">
    <property type="entry name" value="Ser/Thr-sp_prot-phosphatase"/>
</dbReference>
<dbReference type="Pfam" id="PF00149">
    <property type="entry name" value="Metallophos"/>
    <property type="match status" value="1"/>
</dbReference>
<sequence>MKYNKTFVISDIHGEYEKFEELMKHWDPETMNLAILGDMIDRGENSLKVVQKVMQLKKEYQDQVVVLKGNHEDMLLLFLEVQDYETGDWYFNNGGNRTCASFVEDEYIFFKSYEERARQMMQRKDEIKFIRELPMYYEFGDVLFVHAGINPLLNDWKETPRNDFLWSRGCWNFKNQTGKIVVFGHTITQFLHPDKRNDIWISECGTYVDIDGGAVFGGQLNAINK</sequence>
<proteinExistence type="predicted"/>
<gene>
    <name evidence="2" type="ORF">AB447_224400</name>
    <name evidence="3" type="ORF">P8828_25415</name>
</gene>
<dbReference type="EMBL" id="LECW02000051">
    <property type="protein sequence ID" value="KRT89278.1"/>
    <property type="molecule type" value="Genomic_DNA"/>
</dbReference>
<dbReference type="EMBL" id="JARRTL010000073">
    <property type="protein sequence ID" value="MEC0488083.1"/>
    <property type="molecule type" value="Genomic_DNA"/>
</dbReference>
<reference evidence="2 4" key="1">
    <citation type="journal article" date="2015" name="Int. J. Syst. Evol. Microbiol.">
        <title>Bacillus glycinifermentans sp. nov., isolated from fermented soybean paste.</title>
        <authorList>
            <person name="Kim S.J."/>
            <person name="Dunlap C.A."/>
            <person name="Kwon S.W."/>
            <person name="Rooney A.P."/>
        </authorList>
    </citation>
    <scope>NUCLEOTIDE SEQUENCE [LARGE SCALE GENOMIC DNA]</scope>
    <source>
        <strain evidence="2 4">GO-13</strain>
    </source>
</reference>
<dbReference type="Proteomes" id="UP000036168">
    <property type="component" value="Unassembled WGS sequence"/>
</dbReference>
<reference evidence="2" key="2">
    <citation type="submission" date="2015-10" db="EMBL/GenBank/DDBJ databases">
        <authorList>
            <person name="Gilbert D.G."/>
        </authorList>
    </citation>
    <scope>NUCLEOTIDE SEQUENCE</scope>
    <source>
        <strain evidence="2">GO-13</strain>
    </source>
</reference>
<organism evidence="2 4">
    <name type="scientific">Bacillus glycinifermentans</name>
    <dbReference type="NCBI Taxonomy" id="1664069"/>
    <lineage>
        <taxon>Bacteria</taxon>
        <taxon>Bacillati</taxon>
        <taxon>Bacillota</taxon>
        <taxon>Bacilli</taxon>
        <taxon>Bacillales</taxon>
        <taxon>Bacillaceae</taxon>
        <taxon>Bacillus</taxon>
    </lineage>
</organism>
<dbReference type="PRINTS" id="PR00114">
    <property type="entry name" value="STPHPHTASE"/>
</dbReference>
<dbReference type="Gene3D" id="3.60.21.10">
    <property type="match status" value="1"/>
</dbReference>
<evidence type="ECO:0000313" key="4">
    <source>
        <dbReference type="Proteomes" id="UP000036168"/>
    </source>
</evidence>
<dbReference type="PROSITE" id="PS00125">
    <property type="entry name" value="SER_THR_PHOSPHATASE"/>
    <property type="match status" value="1"/>
</dbReference>
<dbReference type="GO" id="GO:0005737">
    <property type="term" value="C:cytoplasm"/>
    <property type="evidence" value="ECO:0007669"/>
    <property type="project" value="TreeGrafter"/>
</dbReference>
<keyword evidence="3" id="KW-0378">Hydrolase</keyword>
<reference evidence="3 5" key="3">
    <citation type="submission" date="2023-03" db="EMBL/GenBank/DDBJ databases">
        <title>Agriculturally important microbes genome sequencing.</title>
        <authorList>
            <person name="Dunlap C."/>
        </authorList>
    </citation>
    <scope>NUCLEOTIDE SEQUENCE [LARGE SCALE GENOMIC DNA]</scope>
    <source>
        <strain evidence="3 5">CBP-3203</strain>
    </source>
</reference>
<comment type="caution">
    <text evidence="2">The sequence shown here is derived from an EMBL/GenBank/DDBJ whole genome shotgun (WGS) entry which is preliminary data.</text>
</comment>
<dbReference type="GO" id="GO:0110154">
    <property type="term" value="P:RNA decapping"/>
    <property type="evidence" value="ECO:0007669"/>
    <property type="project" value="TreeGrafter"/>
</dbReference>
<dbReference type="PANTHER" id="PTHR42850:SF4">
    <property type="entry name" value="ZINC-DEPENDENT ENDOPOLYPHOSPHATASE"/>
    <property type="match status" value="1"/>
</dbReference>
<dbReference type="SUPFAM" id="SSF56300">
    <property type="entry name" value="Metallo-dependent phosphatases"/>
    <property type="match status" value="1"/>
</dbReference>
<dbReference type="CDD" id="cd00144">
    <property type="entry name" value="MPP_PPP_family"/>
    <property type="match status" value="1"/>
</dbReference>
<dbReference type="InterPro" id="IPR050126">
    <property type="entry name" value="Ap4A_hydrolase"/>
</dbReference>
<dbReference type="OrthoDB" id="384253at2"/>
<evidence type="ECO:0000313" key="3">
    <source>
        <dbReference type="EMBL" id="MEC0488083.1"/>
    </source>
</evidence>
<evidence type="ECO:0000313" key="5">
    <source>
        <dbReference type="Proteomes" id="UP001341297"/>
    </source>
</evidence>
<accession>A0A0T6BJ14</accession>
<dbReference type="InterPro" id="IPR004843">
    <property type="entry name" value="Calcineurin-like_PHP"/>
</dbReference>
<dbReference type="RefSeq" id="WP_053075418.1">
    <property type="nucleotide sequence ID" value="NZ_JAQCPU010000009.1"/>
</dbReference>
<dbReference type="EC" id="3.1.-.-" evidence="3"/>
<keyword evidence="5" id="KW-1185">Reference proteome</keyword>